<dbReference type="EMBL" id="PDDV01000013">
    <property type="protein sequence ID" value="PEH71103.1"/>
    <property type="molecule type" value="Genomic_DNA"/>
</dbReference>
<name>A0A2A7TYP6_EDWTA</name>
<accession>A0A2A7TYP6</accession>
<evidence type="ECO:0000313" key="2">
    <source>
        <dbReference type="EMBL" id="PEH71103.1"/>
    </source>
</evidence>
<dbReference type="OrthoDB" id="9795746at2"/>
<dbReference type="SUPFAM" id="SSF53756">
    <property type="entry name" value="UDP-Glycosyltransferase/glycogen phosphorylase"/>
    <property type="match status" value="1"/>
</dbReference>
<dbReference type="PANTHER" id="PTHR45871">
    <property type="entry name" value="N-ACETYLGLUCOSAMINYL-PHOSPHATIDYLINOSITOL BIOSYNTHETIC PROTEIN"/>
    <property type="match status" value="1"/>
</dbReference>
<protein>
    <submittedName>
        <fullName evidence="2">Glycosyl transferase</fullName>
    </submittedName>
</protein>
<dbReference type="Pfam" id="PF00534">
    <property type="entry name" value="Glycos_transf_1"/>
    <property type="match status" value="1"/>
</dbReference>
<evidence type="ECO:0000313" key="3">
    <source>
        <dbReference type="Proteomes" id="UP000219788"/>
    </source>
</evidence>
<dbReference type="Gene3D" id="3.40.50.2000">
    <property type="entry name" value="Glycogen Phosphorylase B"/>
    <property type="match status" value="2"/>
</dbReference>
<organism evidence="2 3">
    <name type="scientific">Edwardsiella tarda</name>
    <dbReference type="NCBI Taxonomy" id="636"/>
    <lineage>
        <taxon>Bacteria</taxon>
        <taxon>Pseudomonadati</taxon>
        <taxon>Pseudomonadota</taxon>
        <taxon>Gammaproteobacteria</taxon>
        <taxon>Enterobacterales</taxon>
        <taxon>Hafniaceae</taxon>
        <taxon>Edwardsiella</taxon>
    </lineage>
</organism>
<dbReference type="RefSeq" id="WP_098142767.1">
    <property type="nucleotide sequence ID" value="NZ_PDDV01000013.1"/>
</dbReference>
<gene>
    <name evidence="2" type="ORF">CRM76_03645</name>
</gene>
<proteinExistence type="predicted"/>
<comment type="caution">
    <text evidence="2">The sequence shown here is derived from an EMBL/GenBank/DDBJ whole genome shotgun (WGS) entry which is preliminary data.</text>
</comment>
<reference evidence="3" key="1">
    <citation type="submission" date="2017-09" db="EMBL/GenBank/DDBJ databases">
        <title>FDA dAtabase for Regulatory Grade micrObial Sequences (FDA-ARGOS): Supporting development and validation of Infectious Disease Dx tests.</title>
        <authorList>
            <person name="Goldberg B."/>
            <person name="Campos J."/>
            <person name="Tallon L."/>
            <person name="Sadzewicz L."/>
            <person name="Ott S."/>
            <person name="Zhao X."/>
            <person name="Nagaraj S."/>
            <person name="Vavikolanu K."/>
            <person name="Aluvathingal J."/>
            <person name="Nadendla S."/>
            <person name="Geyer C."/>
            <person name="Sichtig H."/>
        </authorList>
    </citation>
    <scope>NUCLEOTIDE SEQUENCE [LARGE SCALE GENOMIC DNA]</scope>
    <source>
        <strain evidence="3">FDAARGOS_370</strain>
    </source>
</reference>
<dbReference type="Proteomes" id="UP000219788">
    <property type="component" value="Unassembled WGS sequence"/>
</dbReference>
<dbReference type="AlphaFoldDB" id="A0A2A7TYP6"/>
<feature type="domain" description="Glycosyl transferase family 1" evidence="1">
    <location>
        <begin position="169"/>
        <end position="306"/>
    </location>
</feature>
<dbReference type="GO" id="GO:0016757">
    <property type="term" value="F:glycosyltransferase activity"/>
    <property type="evidence" value="ECO:0007669"/>
    <property type="project" value="InterPro"/>
</dbReference>
<evidence type="ECO:0000259" key="1">
    <source>
        <dbReference type="Pfam" id="PF00534"/>
    </source>
</evidence>
<sequence length="386" mass="44056">MVNKCIVHLVNLRDFGGVEQLVLSYILDNKKHNNIVINTSNSLNEKLNKYSKEIIFCNRIIQNHEIQYPSFIRKKILWDRIKKIDPSHVIIWNQVISLNGKPDSVKAIYYDHGASWELERNKKTIDFFKKIDGCICVSNASKKMIENSFEHNCDVLVLLNKAKHNTHRQDSKNHHKNTNFTIGCAARFSPIKALGLIPLIAEETKKRGFDFKFIIAGTGEEESALINLIRNKRLEHDVLLAGFISNLDNFYNSLDVYISTSAHETCSLACIEAMSFGLPIISANVDGQPEIISNNSTGFCISPTMTMDEYCIKTEMTYPFNGKIYYPEYDTINNPLLLSPSDAADKIIQLYINGTDNYKKNAINRAKTLFNADNFEEDLVQIIRNF</sequence>
<dbReference type="InterPro" id="IPR001296">
    <property type="entry name" value="Glyco_trans_1"/>
</dbReference>
<dbReference type="PANTHER" id="PTHR45871:SF1">
    <property type="entry name" value="PHOSPHATIDYLINOSITOL N-ACETYLGLUCOSAMINYLTRANSFERASE SUBUNIT A"/>
    <property type="match status" value="1"/>
</dbReference>
<keyword evidence="2" id="KW-0808">Transferase</keyword>